<dbReference type="Gene3D" id="3.30.70.120">
    <property type="match status" value="1"/>
</dbReference>
<dbReference type="Proteomes" id="UP000078486">
    <property type="component" value="Unassembled WGS sequence"/>
</dbReference>
<dbReference type="GO" id="GO:0010038">
    <property type="term" value="P:response to metal ion"/>
    <property type="evidence" value="ECO:0007669"/>
    <property type="project" value="InterPro"/>
</dbReference>
<dbReference type="InterPro" id="IPR004323">
    <property type="entry name" value="Ion_tolerance_CutA"/>
</dbReference>
<evidence type="ECO:0000313" key="2">
    <source>
        <dbReference type="EMBL" id="OAM87764.1"/>
    </source>
</evidence>
<dbReference type="Pfam" id="PF03091">
    <property type="entry name" value="CutA1"/>
    <property type="match status" value="1"/>
</dbReference>
<dbReference type="SUPFAM" id="SSF54913">
    <property type="entry name" value="GlnB-like"/>
    <property type="match status" value="1"/>
</dbReference>
<gene>
    <name evidence="2" type="ORF">AW736_21020</name>
</gene>
<comment type="caution">
    <text evidence="2">The sequence shown here is derived from an EMBL/GenBank/DDBJ whole genome shotgun (WGS) entry which is preliminary data.</text>
</comment>
<dbReference type="PANTHER" id="PTHR23419:SF8">
    <property type="entry name" value="FI09726P"/>
    <property type="match status" value="1"/>
</dbReference>
<dbReference type="EMBL" id="LRRQ01000160">
    <property type="protein sequence ID" value="OAM87764.1"/>
    <property type="molecule type" value="Genomic_DNA"/>
</dbReference>
<keyword evidence="3" id="KW-1185">Reference proteome</keyword>
<dbReference type="STRING" id="1184151.AW736_21020"/>
<dbReference type="OrthoDB" id="37622at2"/>
<evidence type="ECO:0000256" key="1">
    <source>
        <dbReference type="ARBA" id="ARBA00010169"/>
    </source>
</evidence>
<dbReference type="GO" id="GO:0005507">
    <property type="term" value="F:copper ion binding"/>
    <property type="evidence" value="ECO:0007669"/>
    <property type="project" value="TreeGrafter"/>
</dbReference>
<dbReference type="PANTHER" id="PTHR23419">
    <property type="entry name" value="DIVALENT CATION TOLERANCE CUTA-RELATED"/>
    <property type="match status" value="1"/>
</dbReference>
<reference evidence="2 3" key="1">
    <citation type="submission" date="2016-01" db="EMBL/GenBank/DDBJ databases">
        <title>High potential of lignocellulose degradation of a new Verrucomicrobia species.</title>
        <authorList>
            <person name="Wang Y."/>
            <person name="Shi Y."/>
            <person name="Qiu Z."/>
            <person name="Liu S."/>
            <person name="Yang H."/>
        </authorList>
    </citation>
    <scope>NUCLEOTIDE SEQUENCE [LARGE SCALE GENOMIC DNA]</scope>
    <source>
        <strain evidence="2 3">TSB47</strain>
    </source>
</reference>
<proteinExistence type="inferred from homology"/>
<accession>A0A178ICK9</accession>
<organism evidence="2 3">
    <name type="scientific">Termitidicoccus mucosus</name>
    <dbReference type="NCBI Taxonomy" id="1184151"/>
    <lineage>
        <taxon>Bacteria</taxon>
        <taxon>Pseudomonadati</taxon>
        <taxon>Verrucomicrobiota</taxon>
        <taxon>Opitutia</taxon>
        <taxon>Opitutales</taxon>
        <taxon>Opitutaceae</taxon>
        <taxon>Termitidicoccus</taxon>
    </lineage>
</organism>
<sequence>MLVGWTALSTRPEAEALARGLVGARLAACVQIDGPVVSVYEWRGRIEQAEEFRLCVKFVPARAAGIEAWLRDHHPYDTPEWVVVRAEHVAEKYLSWARTNSTSAPL</sequence>
<evidence type="ECO:0000313" key="3">
    <source>
        <dbReference type="Proteomes" id="UP000078486"/>
    </source>
</evidence>
<name>A0A178ICK9_9BACT</name>
<dbReference type="InterPro" id="IPR015867">
    <property type="entry name" value="N-reg_PII/ATP_PRibTrfase_C"/>
</dbReference>
<comment type="similarity">
    <text evidence="1">Belongs to the CutA family.</text>
</comment>
<protein>
    <submittedName>
        <fullName evidence="2">Cation tolerance protein CutA</fullName>
    </submittedName>
</protein>
<dbReference type="AlphaFoldDB" id="A0A178ICK9"/>
<dbReference type="InterPro" id="IPR011322">
    <property type="entry name" value="N-reg_PII-like_a/b"/>
</dbReference>